<dbReference type="Pfam" id="PF00856">
    <property type="entry name" value="SET"/>
    <property type="match status" value="1"/>
</dbReference>
<evidence type="ECO:0000259" key="7">
    <source>
        <dbReference type="PROSITE" id="PS50280"/>
    </source>
</evidence>
<feature type="domain" description="CXC" evidence="8">
    <location>
        <begin position="434"/>
        <end position="539"/>
    </location>
</feature>
<dbReference type="SMART" id="SM01114">
    <property type="entry name" value="CXC"/>
    <property type="match status" value="1"/>
</dbReference>
<dbReference type="PANTHER" id="PTHR45747">
    <property type="entry name" value="HISTONE-LYSINE N-METHYLTRANSFERASE E(Z)"/>
    <property type="match status" value="1"/>
</dbReference>
<feature type="compositionally biased region" description="Acidic residues" evidence="6">
    <location>
        <begin position="155"/>
        <end position="169"/>
    </location>
</feature>
<evidence type="ECO:0000256" key="5">
    <source>
        <dbReference type="ARBA" id="ARBA00048568"/>
    </source>
</evidence>
<evidence type="ECO:0000256" key="3">
    <source>
        <dbReference type="ARBA" id="ARBA00022679"/>
    </source>
</evidence>
<dbReference type="CDD" id="cd00167">
    <property type="entry name" value="SANT"/>
    <property type="match status" value="1"/>
</dbReference>
<dbReference type="InterPro" id="IPR001214">
    <property type="entry name" value="SET_dom"/>
</dbReference>
<dbReference type="InterPro" id="IPR041355">
    <property type="entry name" value="Pre-SET_CXC"/>
</dbReference>
<dbReference type="Pfam" id="PF25996">
    <property type="entry name" value="HTH_CLF_N"/>
    <property type="match status" value="1"/>
</dbReference>
<evidence type="ECO:0000313" key="10">
    <source>
        <dbReference type="RefSeq" id="XP_010480318.1"/>
    </source>
</evidence>
<sequence length="693" mass="80169">MEEESHEGGDEDLPPEINQMREQIEKERFLHINHSFEMICKRSVFAHSFHHQYLASNRSQAENNNGGRDNKLLLSRMLEPLRHFSGYWNYDCNDDESYVLDEDIKLHSVKLPVIEQLPRSTTWVFTNSSQLMAENDSVIGKRQFYYVDGEVVELSSEEDEEDEAEDDEEETKKEICEFSEDVDRFIWTIGKEYGLEDQDVLSVLAKFLEVDVSDILERYNELKLKNDGNVKETSDLLSEGIVTTFQDAAYKRFCRRCLIFDCPMHEKYQPEIKSGQGISNLSENEDDNRQCYEHCYLMVEANDHVVDNDNSTSNERGKNMVSYNNTVNEDAEVNDTYEVTTDNTEMTMWTPEEKDLYLKGVELFGRNSCLIALNLLRGCKTCQEVYKYMSEQDQSTMLLDHYKATKKNKQVNKKVSRRSTRFVRKKVRQRKYARCPPALKKTANGEAKLYKQYTPCSCESTCGDQCICLTNENCCEKYCGCPKDCNNRFGGCRCAIGQCVNRQCPCFAASRECDPDLCRNCSFGCGDETSEQMQCKNMQFLLSRNKRILLAKSDVQGWGAFTRHPLKKNEFLGEYTGELITHDEANERGRLEDRTGSSYLFTLNDQLEIDARRKGNKFKFLNHSAKPNCYAKLMIVRGDQRIGIYAEKAIEEGEELFFDYCYGPEHADWSRGRNPKKTGVSKKSKDIRSSSRL</sequence>
<name>A0ABM0X443_CAMSA</name>
<dbReference type="Gene3D" id="2.170.270.10">
    <property type="entry name" value="SET domain"/>
    <property type="match status" value="1"/>
</dbReference>
<dbReference type="GeneID" id="104759043"/>
<organism evidence="9 10">
    <name type="scientific">Camelina sativa</name>
    <name type="common">False flax</name>
    <name type="synonym">Myagrum sativum</name>
    <dbReference type="NCBI Taxonomy" id="90675"/>
    <lineage>
        <taxon>Eukaryota</taxon>
        <taxon>Viridiplantae</taxon>
        <taxon>Streptophyta</taxon>
        <taxon>Embryophyta</taxon>
        <taxon>Tracheophyta</taxon>
        <taxon>Spermatophyta</taxon>
        <taxon>Magnoliopsida</taxon>
        <taxon>eudicotyledons</taxon>
        <taxon>Gunneridae</taxon>
        <taxon>Pentapetalae</taxon>
        <taxon>rosids</taxon>
        <taxon>malvids</taxon>
        <taxon>Brassicales</taxon>
        <taxon>Brassicaceae</taxon>
        <taxon>Camelineae</taxon>
        <taxon>Camelina</taxon>
    </lineage>
</organism>
<evidence type="ECO:0000256" key="6">
    <source>
        <dbReference type="SAM" id="MobiDB-lite"/>
    </source>
</evidence>
<feature type="compositionally biased region" description="Basic residues" evidence="6">
    <location>
        <begin position="673"/>
        <end position="682"/>
    </location>
</feature>
<reference evidence="10" key="2">
    <citation type="submission" date="2025-08" db="UniProtKB">
        <authorList>
            <consortium name="RefSeq"/>
        </authorList>
    </citation>
    <scope>IDENTIFICATION</scope>
    <source>
        <tissue evidence="10">Leaf</tissue>
    </source>
</reference>
<accession>A0ABM0X443</accession>
<comment type="catalytic activity">
    <reaction evidence="5">
        <text>L-lysyl(27)-[histone H3] + 3 S-adenosyl-L-methionine = N(6),N(6),N(6)-trimethyl-L-lysyl(27)-[histone H3] + 3 S-adenosyl-L-homocysteine + 3 H(+)</text>
        <dbReference type="Rhea" id="RHEA:60292"/>
        <dbReference type="Rhea" id="RHEA-COMP:15535"/>
        <dbReference type="Rhea" id="RHEA-COMP:15548"/>
        <dbReference type="ChEBI" id="CHEBI:15378"/>
        <dbReference type="ChEBI" id="CHEBI:29969"/>
        <dbReference type="ChEBI" id="CHEBI:57856"/>
        <dbReference type="ChEBI" id="CHEBI:59789"/>
        <dbReference type="ChEBI" id="CHEBI:61961"/>
        <dbReference type="EC" id="2.1.1.356"/>
    </reaction>
</comment>
<dbReference type="PROSITE" id="PS50280">
    <property type="entry name" value="SET"/>
    <property type="match status" value="1"/>
</dbReference>
<protein>
    <recommendedName>
        <fullName evidence="1">[histone H3]-lysine(27) N-trimethyltransferase</fullName>
        <ecNumber evidence="1">2.1.1.356</ecNumber>
    </recommendedName>
</protein>
<evidence type="ECO:0000256" key="1">
    <source>
        <dbReference type="ARBA" id="ARBA00012186"/>
    </source>
</evidence>
<dbReference type="SMART" id="SM00317">
    <property type="entry name" value="SET"/>
    <property type="match status" value="1"/>
</dbReference>
<dbReference type="SUPFAM" id="SSF82199">
    <property type="entry name" value="SET domain"/>
    <property type="match status" value="1"/>
</dbReference>
<dbReference type="PROSITE" id="PS51633">
    <property type="entry name" value="CXC"/>
    <property type="match status" value="1"/>
</dbReference>
<keyword evidence="9" id="KW-1185">Reference proteome</keyword>
<dbReference type="InterPro" id="IPR058609">
    <property type="entry name" value="HTH_CLF-like"/>
</dbReference>
<feature type="domain" description="SET" evidence="7">
    <location>
        <begin position="546"/>
        <end position="661"/>
    </location>
</feature>
<dbReference type="Proteomes" id="UP000694864">
    <property type="component" value="Chromosome 17"/>
</dbReference>
<feature type="region of interest" description="Disordered" evidence="6">
    <location>
        <begin position="153"/>
        <end position="172"/>
    </location>
</feature>
<dbReference type="Pfam" id="PF18264">
    <property type="entry name" value="preSET_CXC"/>
    <property type="match status" value="1"/>
</dbReference>
<dbReference type="CDD" id="cd10519">
    <property type="entry name" value="SET_EZH"/>
    <property type="match status" value="1"/>
</dbReference>
<dbReference type="InterPro" id="IPR046341">
    <property type="entry name" value="SET_dom_sf"/>
</dbReference>
<evidence type="ECO:0000259" key="8">
    <source>
        <dbReference type="PROSITE" id="PS51633"/>
    </source>
</evidence>
<dbReference type="RefSeq" id="XP_010480318.1">
    <property type="nucleotide sequence ID" value="XM_010482016.2"/>
</dbReference>
<evidence type="ECO:0000256" key="4">
    <source>
        <dbReference type="ARBA" id="ARBA00022691"/>
    </source>
</evidence>
<dbReference type="InterPro" id="IPR033467">
    <property type="entry name" value="Tesmin/TSO1-like_CXC"/>
</dbReference>
<dbReference type="InterPro" id="IPR001005">
    <property type="entry name" value="SANT/Myb"/>
</dbReference>
<gene>
    <name evidence="10" type="primary">LOC104759043</name>
</gene>
<keyword evidence="4" id="KW-0949">S-adenosyl-L-methionine</keyword>
<feature type="compositionally biased region" description="Basic and acidic residues" evidence="6">
    <location>
        <begin position="683"/>
        <end position="693"/>
    </location>
</feature>
<keyword evidence="2" id="KW-0489">Methyltransferase</keyword>
<keyword evidence="3" id="KW-0808">Transferase</keyword>
<dbReference type="EC" id="2.1.1.356" evidence="1"/>
<evidence type="ECO:0000313" key="9">
    <source>
        <dbReference type="Proteomes" id="UP000694864"/>
    </source>
</evidence>
<dbReference type="PANTHER" id="PTHR45747:SF7">
    <property type="entry name" value="HISTONE-LYSINE N-METHYLTRANSFERASE MEDEA"/>
    <property type="match status" value="1"/>
</dbReference>
<dbReference type="InterPro" id="IPR045318">
    <property type="entry name" value="EZH1/2-like"/>
</dbReference>
<feature type="region of interest" description="Disordered" evidence="6">
    <location>
        <begin position="670"/>
        <end position="693"/>
    </location>
</feature>
<evidence type="ECO:0000256" key="2">
    <source>
        <dbReference type="ARBA" id="ARBA00022603"/>
    </source>
</evidence>
<dbReference type="InterPro" id="IPR026489">
    <property type="entry name" value="CXC_dom"/>
</dbReference>
<proteinExistence type="predicted"/>
<reference evidence="9" key="1">
    <citation type="journal article" date="2014" name="Nat. Commun.">
        <title>The emerging biofuel crop Camelina sativa retains a highly undifferentiated hexaploid genome structure.</title>
        <authorList>
            <person name="Kagale S."/>
            <person name="Koh C."/>
            <person name="Nixon J."/>
            <person name="Bollina V."/>
            <person name="Clarke W.E."/>
            <person name="Tuteja R."/>
            <person name="Spillane C."/>
            <person name="Robinson S.J."/>
            <person name="Links M.G."/>
            <person name="Clarke C."/>
            <person name="Higgins E.E."/>
            <person name="Huebert T."/>
            <person name="Sharpe A.G."/>
            <person name="Parkin I.A."/>
        </authorList>
    </citation>
    <scope>NUCLEOTIDE SEQUENCE [LARGE SCALE GENOMIC DNA]</scope>
    <source>
        <strain evidence="9">cv. DH55</strain>
    </source>
</reference>